<proteinExistence type="predicted"/>
<reference evidence="1 2" key="1">
    <citation type="journal article" date="2015" name="Genome Announc.">
        <title>Expanding the biotechnology potential of lactobacilli through comparative genomics of 213 strains and associated genera.</title>
        <authorList>
            <person name="Sun Z."/>
            <person name="Harris H.M."/>
            <person name="McCann A."/>
            <person name="Guo C."/>
            <person name="Argimon S."/>
            <person name="Zhang W."/>
            <person name="Yang X."/>
            <person name="Jeffery I.B."/>
            <person name="Cooney J.C."/>
            <person name="Kagawa T.F."/>
            <person name="Liu W."/>
            <person name="Song Y."/>
            <person name="Salvetti E."/>
            <person name="Wrobel A."/>
            <person name="Rasinkangas P."/>
            <person name="Parkhill J."/>
            <person name="Rea M.C."/>
            <person name="O'Sullivan O."/>
            <person name="Ritari J."/>
            <person name="Douillard F.P."/>
            <person name="Paul Ross R."/>
            <person name="Yang R."/>
            <person name="Briner A.E."/>
            <person name="Felis G.E."/>
            <person name="de Vos W.M."/>
            <person name="Barrangou R."/>
            <person name="Klaenhammer T.R."/>
            <person name="Caufield P.W."/>
            <person name="Cui Y."/>
            <person name="Zhang H."/>
            <person name="O'Toole P.W."/>
        </authorList>
    </citation>
    <scope>NUCLEOTIDE SEQUENCE [LARGE SCALE GENOMIC DNA]</scope>
    <source>
        <strain evidence="1 2">DSM 18527</strain>
    </source>
</reference>
<evidence type="ECO:0000313" key="1">
    <source>
        <dbReference type="EMBL" id="KRM33294.1"/>
    </source>
</evidence>
<name>X0PTR2_9LACO</name>
<protein>
    <recommendedName>
        <fullName evidence="3">HNH endonuclease</fullName>
    </recommendedName>
</protein>
<dbReference type="PATRIC" id="fig|1423734.3.peg.2911"/>
<organism evidence="1 2">
    <name type="scientific">Agrilactobacillus composti DSM 18527 = JCM 14202</name>
    <dbReference type="NCBI Taxonomy" id="1423734"/>
    <lineage>
        <taxon>Bacteria</taxon>
        <taxon>Bacillati</taxon>
        <taxon>Bacillota</taxon>
        <taxon>Bacilli</taxon>
        <taxon>Lactobacillales</taxon>
        <taxon>Lactobacillaceae</taxon>
        <taxon>Agrilactobacillus</taxon>
    </lineage>
</organism>
<accession>X0PTR2</accession>
<keyword evidence="2" id="KW-1185">Reference proteome</keyword>
<dbReference type="OrthoDB" id="162144at2"/>
<evidence type="ECO:0008006" key="3">
    <source>
        <dbReference type="Google" id="ProtNLM"/>
    </source>
</evidence>
<dbReference type="Proteomes" id="UP000051236">
    <property type="component" value="Unassembled WGS sequence"/>
</dbReference>
<dbReference type="EMBL" id="AZGA01000054">
    <property type="protein sequence ID" value="KRM33294.1"/>
    <property type="molecule type" value="Genomic_DNA"/>
</dbReference>
<sequence length="161" mass="18555">MTAQLSRQRVQILTQPVVPLALHYLNPRTIMGPAAWQKLKTTYRQKAQHHCMICGRYVPHRPGDWLELHEQYAYDFKNLIQSLTGYVAICHDCHLYIHQGLLGIQLQQGRITAARAQQIIAKGDALLKQFNLQKITYPSRQLFESPNWQLAFGGKLYSSQI</sequence>
<dbReference type="eggNOG" id="COG1403">
    <property type="taxonomic scope" value="Bacteria"/>
</dbReference>
<dbReference type="RefSeq" id="WP_035454109.1">
    <property type="nucleotide sequence ID" value="NZ_AZGA01000054.1"/>
</dbReference>
<comment type="caution">
    <text evidence="1">The sequence shown here is derived from an EMBL/GenBank/DDBJ whole genome shotgun (WGS) entry which is preliminary data.</text>
</comment>
<dbReference type="AlphaFoldDB" id="X0PTR2"/>
<gene>
    <name evidence="1" type="ORF">FC83_GL002861</name>
</gene>
<evidence type="ECO:0000313" key="2">
    <source>
        <dbReference type="Proteomes" id="UP000051236"/>
    </source>
</evidence>